<proteinExistence type="predicted"/>
<evidence type="ECO:0000256" key="1">
    <source>
        <dbReference type="SAM" id="SignalP"/>
    </source>
</evidence>
<protein>
    <submittedName>
        <fullName evidence="2">Uncharacterized protein</fullName>
    </submittedName>
</protein>
<accession>A0ABS2KE70</accession>
<organism evidence="2 3">
    <name type="scientific">Dyella mobilis</name>
    <dbReference type="NCBI Taxonomy" id="1849582"/>
    <lineage>
        <taxon>Bacteria</taxon>
        <taxon>Pseudomonadati</taxon>
        <taxon>Pseudomonadota</taxon>
        <taxon>Gammaproteobacteria</taxon>
        <taxon>Lysobacterales</taxon>
        <taxon>Rhodanobacteraceae</taxon>
        <taxon>Dyella</taxon>
    </lineage>
</organism>
<dbReference type="EMBL" id="JADIKF010000038">
    <property type="protein sequence ID" value="MBM7129389.1"/>
    <property type="molecule type" value="Genomic_DNA"/>
</dbReference>
<evidence type="ECO:0000313" key="2">
    <source>
        <dbReference type="EMBL" id="MBM7129389.1"/>
    </source>
</evidence>
<reference evidence="2" key="1">
    <citation type="submission" date="2020-10" db="EMBL/GenBank/DDBJ databases">
        <title>Phylogeny of dyella-like bacteria.</title>
        <authorList>
            <person name="Fu J."/>
        </authorList>
    </citation>
    <scope>NUCLEOTIDE SEQUENCE</scope>
    <source>
        <strain evidence="2">DHON07</strain>
    </source>
</reference>
<keyword evidence="3" id="KW-1185">Reference proteome</keyword>
<evidence type="ECO:0000313" key="3">
    <source>
        <dbReference type="Proteomes" id="UP001430193"/>
    </source>
</evidence>
<dbReference type="Proteomes" id="UP001430193">
    <property type="component" value="Unassembled WGS sequence"/>
</dbReference>
<gene>
    <name evidence="2" type="ORF">ISS99_07620</name>
</gene>
<dbReference type="RefSeq" id="WP_204631018.1">
    <property type="nucleotide sequence ID" value="NZ_BSOC01000003.1"/>
</dbReference>
<sequence length="207" mass="21961">MKLSLIACALIGCLLAAGLAHADDNVDQLTPMPLGKVIKVLLAPADPDLPWSMGAGADSSIKWLSQGVQDEGCGAYATCRRGEARISVGGKELKNLRQKIEPVSWEIFIHSSMPAKFPPQVISLQPHCDTVECEFSIDHELKSAGFKVDPVCRNEAMGQAVSGARISMPGKIAYLAYSTGHGSGGDSNSLDIFLTNGPAPKNLCQIE</sequence>
<feature type="signal peptide" evidence="1">
    <location>
        <begin position="1"/>
        <end position="22"/>
    </location>
</feature>
<keyword evidence="1" id="KW-0732">Signal</keyword>
<name>A0ABS2KE70_9GAMM</name>
<feature type="chain" id="PRO_5046975645" evidence="1">
    <location>
        <begin position="23"/>
        <end position="207"/>
    </location>
</feature>
<comment type="caution">
    <text evidence="2">The sequence shown here is derived from an EMBL/GenBank/DDBJ whole genome shotgun (WGS) entry which is preliminary data.</text>
</comment>